<gene>
    <name evidence="2" type="ORF">QJS10_CPA05g01575</name>
</gene>
<name>A0AAV9ET99_ACOCL</name>
<accession>A0AAV9ET99</accession>
<dbReference type="EMBL" id="JAUJYO010000005">
    <property type="protein sequence ID" value="KAK1316557.1"/>
    <property type="molecule type" value="Genomic_DNA"/>
</dbReference>
<keyword evidence="3" id="KW-1185">Reference proteome</keyword>
<protein>
    <submittedName>
        <fullName evidence="2">Uncharacterized protein</fullName>
    </submittedName>
</protein>
<evidence type="ECO:0000313" key="3">
    <source>
        <dbReference type="Proteomes" id="UP001180020"/>
    </source>
</evidence>
<dbReference type="Pfam" id="PF04759">
    <property type="entry name" value="DUF617"/>
    <property type="match status" value="1"/>
</dbReference>
<organism evidence="2 3">
    <name type="scientific">Acorus calamus</name>
    <name type="common">Sweet flag</name>
    <dbReference type="NCBI Taxonomy" id="4465"/>
    <lineage>
        <taxon>Eukaryota</taxon>
        <taxon>Viridiplantae</taxon>
        <taxon>Streptophyta</taxon>
        <taxon>Embryophyta</taxon>
        <taxon>Tracheophyta</taxon>
        <taxon>Spermatophyta</taxon>
        <taxon>Magnoliopsida</taxon>
        <taxon>Liliopsida</taxon>
        <taxon>Acoraceae</taxon>
        <taxon>Acorus</taxon>
    </lineage>
</organism>
<proteinExistence type="predicted"/>
<comment type="caution">
    <text evidence="2">The sequence shown here is derived from an EMBL/GenBank/DDBJ whole genome shotgun (WGS) entry which is preliminary data.</text>
</comment>
<dbReference type="PANTHER" id="PTHR31696:SF69">
    <property type="entry name" value="PROTEIN MIZU-KUSSEI 1-LIKE"/>
    <property type="match status" value="1"/>
</dbReference>
<reference evidence="2" key="1">
    <citation type="journal article" date="2023" name="Nat. Commun.">
        <title>Diploid and tetraploid genomes of Acorus and the evolution of monocots.</title>
        <authorList>
            <person name="Ma L."/>
            <person name="Liu K.W."/>
            <person name="Li Z."/>
            <person name="Hsiao Y.Y."/>
            <person name="Qi Y."/>
            <person name="Fu T."/>
            <person name="Tang G.D."/>
            <person name="Zhang D."/>
            <person name="Sun W.H."/>
            <person name="Liu D.K."/>
            <person name="Li Y."/>
            <person name="Chen G.Z."/>
            <person name="Liu X.D."/>
            <person name="Liao X.Y."/>
            <person name="Jiang Y.T."/>
            <person name="Yu X."/>
            <person name="Hao Y."/>
            <person name="Huang J."/>
            <person name="Zhao X.W."/>
            <person name="Ke S."/>
            <person name="Chen Y.Y."/>
            <person name="Wu W.L."/>
            <person name="Hsu J.L."/>
            <person name="Lin Y.F."/>
            <person name="Huang M.D."/>
            <person name="Li C.Y."/>
            <person name="Huang L."/>
            <person name="Wang Z.W."/>
            <person name="Zhao X."/>
            <person name="Zhong W.Y."/>
            <person name="Peng D.H."/>
            <person name="Ahmad S."/>
            <person name="Lan S."/>
            <person name="Zhang J.S."/>
            <person name="Tsai W.C."/>
            <person name="Van de Peer Y."/>
            <person name="Liu Z.J."/>
        </authorList>
    </citation>
    <scope>NUCLEOTIDE SEQUENCE</scope>
    <source>
        <strain evidence="2">CP</strain>
    </source>
</reference>
<sequence length="230" mass="24475">MAMEMHRGQTINAGPTKPNHGEQRLTWSNFFRPVLDLLLTCWYFAPTKLLSFSSAAAAAAATPTRASETARVTGTIICTSDGDVRLCFQTDPTTHPYLLVDLPLTLAELAAAVETGVASIDLECAAERGWSGRWRMTCNGRRLRGRATRRAEADATVAAVLEGARTVKAGAGVIEGATYVRGEFERVGGRGSAAAESEAYHLVEPERGGPDGEEGLCALSVFFIAAEAAK</sequence>
<dbReference type="Proteomes" id="UP001180020">
    <property type="component" value="Unassembled WGS sequence"/>
</dbReference>
<dbReference type="AlphaFoldDB" id="A0AAV9ET99"/>
<dbReference type="GO" id="GO:0010274">
    <property type="term" value="P:hydrotropism"/>
    <property type="evidence" value="ECO:0007669"/>
    <property type="project" value="InterPro"/>
</dbReference>
<dbReference type="PANTHER" id="PTHR31696">
    <property type="entry name" value="PROTEIN MIZU-KUSSEI 1"/>
    <property type="match status" value="1"/>
</dbReference>
<dbReference type="InterPro" id="IPR006460">
    <property type="entry name" value="MIZ1-like_pln"/>
</dbReference>
<evidence type="ECO:0000313" key="2">
    <source>
        <dbReference type="EMBL" id="KAK1316557.1"/>
    </source>
</evidence>
<evidence type="ECO:0000256" key="1">
    <source>
        <dbReference type="SAM" id="MobiDB-lite"/>
    </source>
</evidence>
<reference evidence="2" key="2">
    <citation type="submission" date="2023-06" db="EMBL/GenBank/DDBJ databases">
        <authorList>
            <person name="Ma L."/>
            <person name="Liu K.-W."/>
            <person name="Li Z."/>
            <person name="Hsiao Y.-Y."/>
            <person name="Qi Y."/>
            <person name="Fu T."/>
            <person name="Tang G."/>
            <person name="Zhang D."/>
            <person name="Sun W.-H."/>
            <person name="Liu D.-K."/>
            <person name="Li Y."/>
            <person name="Chen G.-Z."/>
            <person name="Liu X.-D."/>
            <person name="Liao X.-Y."/>
            <person name="Jiang Y.-T."/>
            <person name="Yu X."/>
            <person name="Hao Y."/>
            <person name="Huang J."/>
            <person name="Zhao X.-W."/>
            <person name="Ke S."/>
            <person name="Chen Y.-Y."/>
            <person name="Wu W.-L."/>
            <person name="Hsu J.-L."/>
            <person name="Lin Y.-F."/>
            <person name="Huang M.-D."/>
            <person name="Li C.-Y."/>
            <person name="Huang L."/>
            <person name="Wang Z.-W."/>
            <person name="Zhao X."/>
            <person name="Zhong W.-Y."/>
            <person name="Peng D.-H."/>
            <person name="Ahmad S."/>
            <person name="Lan S."/>
            <person name="Zhang J.-S."/>
            <person name="Tsai W.-C."/>
            <person name="Van De Peer Y."/>
            <person name="Liu Z.-J."/>
        </authorList>
    </citation>
    <scope>NUCLEOTIDE SEQUENCE</scope>
    <source>
        <strain evidence="2">CP</strain>
        <tissue evidence="2">Leaves</tissue>
    </source>
</reference>
<feature type="region of interest" description="Disordered" evidence="1">
    <location>
        <begin position="1"/>
        <end position="20"/>
    </location>
</feature>